<dbReference type="RefSeq" id="WP_092905193.1">
    <property type="nucleotide sequence ID" value="NZ_FOZS01000002.1"/>
</dbReference>
<protein>
    <submittedName>
        <fullName evidence="2">Uncharacterized protein</fullName>
    </submittedName>
</protein>
<gene>
    <name evidence="2" type="ORF">SAMN04488556_2785</name>
</gene>
<sequence>MELNANATERGDESSRYPTGSSRSLERPAAFGRTEALERPTEPARTETRERPAVPARTGVHRWG</sequence>
<accession>A0A1I6SMD2</accession>
<dbReference type="Proteomes" id="UP000199199">
    <property type="component" value="Unassembled WGS sequence"/>
</dbReference>
<keyword evidence="3" id="KW-1185">Reference proteome</keyword>
<dbReference type="AlphaFoldDB" id="A0A1I6SMD2"/>
<reference evidence="3" key="1">
    <citation type="submission" date="2016-10" db="EMBL/GenBank/DDBJ databases">
        <authorList>
            <person name="Varghese N."/>
            <person name="Submissions S."/>
        </authorList>
    </citation>
    <scope>NUCLEOTIDE SEQUENCE [LARGE SCALE GENOMIC DNA]</scope>
    <source>
        <strain evidence="3">DSM 22427</strain>
    </source>
</reference>
<feature type="compositionally biased region" description="Basic and acidic residues" evidence="1">
    <location>
        <begin position="35"/>
        <end position="52"/>
    </location>
</feature>
<feature type="region of interest" description="Disordered" evidence="1">
    <location>
        <begin position="1"/>
        <end position="64"/>
    </location>
</feature>
<evidence type="ECO:0000313" key="3">
    <source>
        <dbReference type="Proteomes" id="UP000199199"/>
    </source>
</evidence>
<dbReference type="EMBL" id="FOZS01000002">
    <property type="protein sequence ID" value="SFS78122.1"/>
    <property type="molecule type" value="Genomic_DNA"/>
</dbReference>
<evidence type="ECO:0000313" key="2">
    <source>
        <dbReference type="EMBL" id="SFS78122.1"/>
    </source>
</evidence>
<name>A0A1I6SMD2_9EURY</name>
<evidence type="ECO:0000256" key="1">
    <source>
        <dbReference type="SAM" id="MobiDB-lite"/>
    </source>
</evidence>
<organism evidence="2 3">
    <name type="scientific">Halostagnicola kamekurae</name>
    <dbReference type="NCBI Taxonomy" id="619731"/>
    <lineage>
        <taxon>Archaea</taxon>
        <taxon>Methanobacteriati</taxon>
        <taxon>Methanobacteriota</taxon>
        <taxon>Stenosarchaea group</taxon>
        <taxon>Halobacteria</taxon>
        <taxon>Halobacteriales</taxon>
        <taxon>Natrialbaceae</taxon>
        <taxon>Halostagnicola</taxon>
    </lineage>
</organism>
<proteinExistence type="predicted"/>